<comment type="caution">
    <text evidence="1">The sequence shown here is derived from an EMBL/GenBank/DDBJ whole genome shotgun (WGS) entry which is preliminary data.</text>
</comment>
<dbReference type="EMBL" id="JPQZ01000126">
    <property type="protein sequence ID" value="KKO74062.1"/>
    <property type="molecule type" value="Genomic_DNA"/>
</dbReference>
<dbReference type="AlphaFoldDB" id="A0A0F9YMS6"/>
<gene>
    <name evidence="1" type="ORF">AAJ76_1260003532</name>
</gene>
<dbReference type="Proteomes" id="UP000034350">
    <property type="component" value="Unassembled WGS sequence"/>
</dbReference>
<reference evidence="1 2" key="1">
    <citation type="journal article" date="2015" name="Environ. Microbiol.">
        <title>Genome analyses suggest the presence of polyploidy and recent human-driven expansions in eight global populations of the honeybee pathogen Nosema ceranae.</title>
        <authorList>
            <person name="Pelin A."/>
            <person name="Selman M."/>
            <person name="Aris-Brosou S."/>
            <person name="Farinelli L."/>
            <person name="Corradi N."/>
        </authorList>
    </citation>
    <scope>NUCLEOTIDE SEQUENCE [LARGE SCALE GENOMIC DNA]</scope>
    <source>
        <strain evidence="1 2">PA08 1199</strain>
    </source>
</reference>
<name>A0A0F9YMS6_9MICR</name>
<keyword evidence="2" id="KW-1185">Reference proteome</keyword>
<evidence type="ECO:0000313" key="1">
    <source>
        <dbReference type="EMBL" id="KKO74062.1"/>
    </source>
</evidence>
<organism evidence="1 2">
    <name type="scientific">Vairimorpha ceranae</name>
    <dbReference type="NCBI Taxonomy" id="40302"/>
    <lineage>
        <taxon>Eukaryota</taxon>
        <taxon>Fungi</taxon>
        <taxon>Fungi incertae sedis</taxon>
        <taxon>Microsporidia</taxon>
        <taxon>Nosematidae</taxon>
        <taxon>Vairimorpha</taxon>
    </lineage>
</organism>
<dbReference type="RefSeq" id="XP_024329804.1">
    <property type="nucleotide sequence ID" value="XM_024473911.1"/>
</dbReference>
<evidence type="ECO:0000313" key="2">
    <source>
        <dbReference type="Proteomes" id="UP000034350"/>
    </source>
</evidence>
<accession>A0A0F9YMS6</accession>
<dbReference type="GeneID" id="36318810"/>
<protein>
    <submittedName>
        <fullName evidence="1">Uncharacterized protein</fullName>
    </submittedName>
</protein>
<proteinExistence type="predicted"/>
<dbReference type="VEuPathDB" id="MicrosporidiaDB:AAJ76_1260003532"/>
<sequence length="48" mass="5774">MSSFKELEFLYKKFISSLNKSILEDKKEIHNIISSMEDKCIEIMKEFK</sequence>